<dbReference type="PROSITE" id="PS01124">
    <property type="entry name" value="HTH_ARAC_FAMILY_2"/>
    <property type="match status" value="1"/>
</dbReference>
<dbReference type="SMART" id="SM00342">
    <property type="entry name" value="HTH_ARAC"/>
    <property type="match status" value="1"/>
</dbReference>
<keyword evidence="1" id="KW-0805">Transcription regulation</keyword>
<dbReference type="AlphaFoldDB" id="A0A100XFF2"/>
<dbReference type="Pfam" id="PF12625">
    <property type="entry name" value="Arabinose_bd"/>
    <property type="match status" value="1"/>
</dbReference>
<comment type="caution">
    <text evidence="5">The sequence shown here is derived from an EMBL/GenBank/DDBJ whole genome shotgun (WGS) entry which is preliminary data.</text>
</comment>
<dbReference type="SUPFAM" id="SSF46689">
    <property type="entry name" value="Homeodomain-like"/>
    <property type="match status" value="1"/>
</dbReference>
<name>A0A100XFF2_MYCTH</name>
<dbReference type="OrthoDB" id="5241536at2"/>
<evidence type="ECO:0000259" key="4">
    <source>
        <dbReference type="PROSITE" id="PS01124"/>
    </source>
</evidence>
<sequence>MRRDDRACGRFWNLPRPPVAAADLIDTAVEAGIPADRCLRGTWLTRSDLAAADRLITAEQELRIVRNVLAATEHPTALAGSAGARYQLPRAGFLGFALLSSNTLGDAIRVGIRFWRLTSVFERVTLEVNRQTTAIVLDDRDVPADVRQFLVERDAATMVGVTPALLGGPLPDGVRMSLRRRPNGDAAVEELVDVSYGADRNAITFPTALLDRPLAAANPAVAAQCIAQCDELLARHQDEPTVASRVRRRLARDPGAVPLMRTLATEMGFTERTLRRRLAREGTGYRSLIDEVRGARAADLLSGGATVKQVAQQLGYSEPAAFHHAFVRWHALPPARFRRADVR</sequence>
<dbReference type="PANTHER" id="PTHR47894">
    <property type="entry name" value="HTH-TYPE TRANSCRIPTIONAL REGULATOR GADX"/>
    <property type="match status" value="1"/>
</dbReference>
<keyword evidence="3" id="KW-0804">Transcription</keyword>
<dbReference type="InterPro" id="IPR018060">
    <property type="entry name" value="HTH_AraC"/>
</dbReference>
<protein>
    <submittedName>
        <fullName evidence="5">AraC family transcriptional regulator</fullName>
    </submittedName>
</protein>
<evidence type="ECO:0000256" key="3">
    <source>
        <dbReference type="ARBA" id="ARBA00023163"/>
    </source>
</evidence>
<dbReference type="InterPro" id="IPR009057">
    <property type="entry name" value="Homeodomain-like_sf"/>
</dbReference>
<dbReference type="GO" id="GO:0005829">
    <property type="term" value="C:cytosol"/>
    <property type="evidence" value="ECO:0007669"/>
    <property type="project" value="TreeGrafter"/>
</dbReference>
<evidence type="ECO:0000313" key="5">
    <source>
        <dbReference type="EMBL" id="GAT15590.1"/>
    </source>
</evidence>
<reference evidence="5 6" key="1">
    <citation type="journal article" date="2016" name="Genome Announc.">
        <title>Draft Genome Sequences of Five Rapidly Growing Mycobacterium Species, M. thermoresistibile, M. fortuitum subsp. acetamidolyticum, M. canariasense, M. brisbanense, and M. novocastrense.</title>
        <authorList>
            <person name="Katahira K."/>
            <person name="Ogura Y."/>
            <person name="Gotoh Y."/>
            <person name="Hayashi T."/>
        </authorList>
    </citation>
    <scope>NUCLEOTIDE SEQUENCE [LARGE SCALE GENOMIC DNA]</scope>
    <source>
        <strain evidence="5 6">JCM6362</strain>
    </source>
</reference>
<dbReference type="Pfam" id="PF12833">
    <property type="entry name" value="HTH_18"/>
    <property type="match status" value="1"/>
</dbReference>
<proteinExistence type="predicted"/>
<evidence type="ECO:0000256" key="1">
    <source>
        <dbReference type="ARBA" id="ARBA00023015"/>
    </source>
</evidence>
<dbReference type="EMBL" id="BCTB01000018">
    <property type="protein sequence ID" value="GAT15590.1"/>
    <property type="molecule type" value="Genomic_DNA"/>
</dbReference>
<dbReference type="Proteomes" id="UP000069654">
    <property type="component" value="Unassembled WGS sequence"/>
</dbReference>
<dbReference type="STRING" id="1797.RMCT_2560"/>
<reference evidence="6" key="2">
    <citation type="submission" date="2016-02" db="EMBL/GenBank/DDBJ databases">
        <title>Draft genome sequence of five rapidly growing Mycobacterium species.</title>
        <authorList>
            <person name="Katahira K."/>
            <person name="Gotou Y."/>
            <person name="Iida K."/>
            <person name="Ogura Y."/>
            <person name="Hayashi T."/>
        </authorList>
    </citation>
    <scope>NUCLEOTIDE SEQUENCE [LARGE SCALE GENOMIC DNA]</scope>
    <source>
        <strain evidence="6">JCM6362</strain>
    </source>
</reference>
<evidence type="ECO:0000313" key="6">
    <source>
        <dbReference type="Proteomes" id="UP000069654"/>
    </source>
</evidence>
<dbReference type="InterPro" id="IPR032687">
    <property type="entry name" value="AraC-type_N"/>
</dbReference>
<dbReference type="GO" id="GO:0000976">
    <property type="term" value="F:transcription cis-regulatory region binding"/>
    <property type="evidence" value="ECO:0007669"/>
    <property type="project" value="TreeGrafter"/>
</dbReference>
<feature type="domain" description="HTH araC/xylS-type" evidence="4">
    <location>
        <begin position="240"/>
        <end position="340"/>
    </location>
</feature>
<organism evidence="5 6">
    <name type="scientific">Mycolicibacterium thermoresistibile</name>
    <name type="common">Mycobacterium thermoresistibile</name>
    <dbReference type="NCBI Taxonomy" id="1797"/>
    <lineage>
        <taxon>Bacteria</taxon>
        <taxon>Bacillati</taxon>
        <taxon>Actinomycetota</taxon>
        <taxon>Actinomycetes</taxon>
        <taxon>Mycobacteriales</taxon>
        <taxon>Mycobacteriaceae</taxon>
        <taxon>Mycolicibacterium</taxon>
    </lineage>
</organism>
<evidence type="ECO:0000256" key="2">
    <source>
        <dbReference type="ARBA" id="ARBA00023125"/>
    </source>
</evidence>
<keyword evidence="2" id="KW-0238">DNA-binding</keyword>
<dbReference type="GO" id="GO:0003700">
    <property type="term" value="F:DNA-binding transcription factor activity"/>
    <property type="evidence" value="ECO:0007669"/>
    <property type="project" value="InterPro"/>
</dbReference>
<dbReference type="RefSeq" id="WP_040547213.1">
    <property type="nucleotide sequence ID" value="NZ_BCTB01000018.1"/>
</dbReference>
<accession>A0A100XFF2</accession>
<dbReference type="Gene3D" id="1.10.10.60">
    <property type="entry name" value="Homeodomain-like"/>
    <property type="match status" value="1"/>
</dbReference>
<dbReference type="PANTHER" id="PTHR47894:SF1">
    <property type="entry name" value="HTH-TYPE TRANSCRIPTIONAL REGULATOR VQSM"/>
    <property type="match status" value="1"/>
</dbReference>
<gene>
    <name evidence="5" type="ORF">RMCT_2560</name>
</gene>